<organism evidence="14 15">
    <name type="scientific">Halarcobacter ebronensis</name>
    <dbReference type="NCBI Taxonomy" id="1462615"/>
    <lineage>
        <taxon>Bacteria</taxon>
        <taxon>Pseudomonadati</taxon>
        <taxon>Campylobacterota</taxon>
        <taxon>Epsilonproteobacteria</taxon>
        <taxon>Campylobacterales</taxon>
        <taxon>Arcobacteraceae</taxon>
        <taxon>Halarcobacter</taxon>
    </lineage>
</organism>
<dbReference type="EMBL" id="PDKJ01000005">
    <property type="protein sequence ID" value="RXJ68505.1"/>
    <property type="molecule type" value="Genomic_DNA"/>
</dbReference>
<evidence type="ECO:0000256" key="7">
    <source>
        <dbReference type="PROSITE-ProRule" id="PRU00169"/>
    </source>
</evidence>
<evidence type="ECO:0000259" key="11">
    <source>
        <dbReference type="PROSITE" id="PS50112"/>
    </source>
</evidence>
<dbReference type="PROSITE" id="PS50112">
    <property type="entry name" value="PAS"/>
    <property type="match status" value="1"/>
</dbReference>
<sequence>MKLKQLFILLLIINSSTLISVVFILSEYQRAVDQLENAYKMQHRSLILADELRQSSDDLTRMARTHVITGKEMFKEQFHTVLDIRNGLKPRPKYYNRIFWDFYTLDGSNPILDGQKIPLRTLMKQAGFPEEELSLLFKSQKESDDLTNLETKAMNAIKGIFQDRNGNYTIKKEPDFKLAREIMHSDEYHRAKIAIMKPLNEFYKAFETRTQTKVNEAHITVKKMETYLSLAVLFLIILFVFSFIFIILYRIIQPVEMLNKGMLKLAKNEMDIDLPQKVFMDEISEMIGAVEVFKDNAIKLIDSQKQNKRLLDLAGEGIFGLDSKGRFIFVNPTASELLGYNSKELIGQYINKTITKHLTNKAAQQKERLMLVSKENQTFISKNGKEFPIDYVSTPIFSNNSTILEGSVVVFSDITKRKEYENQLKKATIEAQNANRSKSIFLTNMSHELRTPLNAILGFTTLLKKSKSLITSEKQNIETIHRSGQHLLSLINEILEFAKIEAGKVNIVANDFNLYRLLEEIESLFTSKCEDKALNFKLKIENSVPKYIKCDEKRLRQIFINILGNALKFTEKGSVTVLVEALDSKLKVTITDTGIGIKKEALELIFIPFEQINEHKQKQAGTGLGLAITKELIEKMGGKISVKSKEDEGSCFYFEIDYEKIESIEFEEIETDKIIKIKKPTNAKILVADDTKANRDLLVQFLNSYNITTTEAKDGLEVLKLCKEQRFDLIFMDILMPNLDGLQTTLKIKSDNDLKNIPIIAISANVFEDDRQKALNSGADDFLPKPFEERDITHTLEKFLNLEFEYEEKNDFFEETIVLEKELAIKIDDLATKLDGNSILKILEEKNINTITKEHLLKLIKRFQFDKISKICKKSILK</sequence>
<feature type="domain" description="HAMP" evidence="13">
    <location>
        <begin position="249"/>
        <end position="302"/>
    </location>
</feature>
<evidence type="ECO:0000256" key="1">
    <source>
        <dbReference type="ARBA" id="ARBA00000085"/>
    </source>
</evidence>
<evidence type="ECO:0000313" key="15">
    <source>
        <dbReference type="Proteomes" id="UP000290172"/>
    </source>
</evidence>
<dbReference type="RefSeq" id="WP_128980366.1">
    <property type="nucleotide sequence ID" value="NZ_PDKJ01000005.1"/>
</dbReference>
<gene>
    <name evidence="14" type="ORF">CRV08_06660</name>
</gene>
<dbReference type="InterPro" id="IPR003661">
    <property type="entry name" value="HisK_dim/P_dom"/>
</dbReference>
<dbReference type="SUPFAM" id="SSF55874">
    <property type="entry name" value="ATPase domain of HSP90 chaperone/DNA topoisomerase II/histidine kinase"/>
    <property type="match status" value="1"/>
</dbReference>
<feature type="domain" description="PAS" evidence="11">
    <location>
        <begin position="303"/>
        <end position="348"/>
    </location>
</feature>
<dbReference type="GO" id="GO:0000155">
    <property type="term" value="F:phosphorelay sensor kinase activity"/>
    <property type="evidence" value="ECO:0007669"/>
    <property type="project" value="InterPro"/>
</dbReference>
<dbReference type="SMART" id="SM00091">
    <property type="entry name" value="PAS"/>
    <property type="match status" value="1"/>
</dbReference>
<protein>
    <recommendedName>
        <fullName evidence="3">histidine kinase</fullName>
        <ecNumber evidence="3">2.7.13.3</ecNumber>
    </recommendedName>
</protein>
<evidence type="ECO:0000259" key="10">
    <source>
        <dbReference type="PROSITE" id="PS50110"/>
    </source>
</evidence>
<proteinExistence type="predicted"/>
<dbReference type="Pfam" id="PF02518">
    <property type="entry name" value="HATPase_c"/>
    <property type="match status" value="1"/>
</dbReference>
<dbReference type="PROSITE" id="PS50113">
    <property type="entry name" value="PAC"/>
    <property type="match status" value="1"/>
</dbReference>
<dbReference type="Gene3D" id="1.10.287.130">
    <property type="match status" value="1"/>
</dbReference>
<evidence type="ECO:0000256" key="6">
    <source>
        <dbReference type="ARBA" id="ARBA00022777"/>
    </source>
</evidence>
<dbReference type="SUPFAM" id="SSF55785">
    <property type="entry name" value="PYP-like sensor domain (PAS domain)"/>
    <property type="match status" value="1"/>
</dbReference>
<keyword evidence="4 7" id="KW-0597">Phosphoprotein</keyword>
<dbReference type="PROSITE" id="PS50109">
    <property type="entry name" value="HIS_KIN"/>
    <property type="match status" value="1"/>
</dbReference>
<dbReference type="InterPro" id="IPR003594">
    <property type="entry name" value="HATPase_dom"/>
</dbReference>
<comment type="subcellular location">
    <subcellularLocation>
        <location evidence="2">Membrane</location>
    </subcellularLocation>
</comment>
<dbReference type="Pfam" id="PF00512">
    <property type="entry name" value="HisKA"/>
    <property type="match status" value="1"/>
</dbReference>
<dbReference type="CDD" id="cd00082">
    <property type="entry name" value="HisKA"/>
    <property type="match status" value="1"/>
</dbReference>
<dbReference type="InterPro" id="IPR001789">
    <property type="entry name" value="Sig_transdc_resp-reg_receiver"/>
</dbReference>
<dbReference type="SUPFAM" id="SSF47384">
    <property type="entry name" value="Homodimeric domain of signal transducing histidine kinase"/>
    <property type="match status" value="1"/>
</dbReference>
<dbReference type="PRINTS" id="PR00344">
    <property type="entry name" value="BCTRLSENSOR"/>
</dbReference>
<dbReference type="FunFam" id="3.30.565.10:FF:000010">
    <property type="entry name" value="Sensor histidine kinase RcsC"/>
    <property type="match status" value="1"/>
</dbReference>
<dbReference type="InterPro" id="IPR011006">
    <property type="entry name" value="CheY-like_superfamily"/>
</dbReference>
<dbReference type="InterPro" id="IPR036890">
    <property type="entry name" value="HATPase_C_sf"/>
</dbReference>
<evidence type="ECO:0000259" key="13">
    <source>
        <dbReference type="PROSITE" id="PS50885"/>
    </source>
</evidence>
<dbReference type="PROSITE" id="PS50110">
    <property type="entry name" value="RESPONSE_REGULATORY"/>
    <property type="match status" value="1"/>
</dbReference>
<feature type="domain" description="Histidine kinase" evidence="9">
    <location>
        <begin position="444"/>
        <end position="660"/>
    </location>
</feature>
<dbReference type="InterPro" id="IPR003660">
    <property type="entry name" value="HAMP_dom"/>
</dbReference>
<dbReference type="EC" id="2.7.13.3" evidence="3"/>
<dbReference type="CDD" id="cd17546">
    <property type="entry name" value="REC_hyHK_CKI1_RcsC-like"/>
    <property type="match status" value="1"/>
</dbReference>
<keyword evidence="6 14" id="KW-0418">Kinase</keyword>
<evidence type="ECO:0000256" key="3">
    <source>
        <dbReference type="ARBA" id="ARBA00012438"/>
    </source>
</evidence>
<name>A0A4Q0YEI1_9BACT</name>
<comment type="caution">
    <text evidence="14">The sequence shown here is derived from an EMBL/GenBank/DDBJ whole genome shotgun (WGS) entry which is preliminary data.</text>
</comment>
<dbReference type="AlphaFoldDB" id="A0A4Q0YEI1"/>
<dbReference type="NCBIfam" id="TIGR00229">
    <property type="entry name" value="sensory_box"/>
    <property type="match status" value="1"/>
</dbReference>
<keyword evidence="8" id="KW-1133">Transmembrane helix</keyword>
<dbReference type="Proteomes" id="UP000290172">
    <property type="component" value="Unassembled WGS sequence"/>
</dbReference>
<dbReference type="InterPro" id="IPR005467">
    <property type="entry name" value="His_kinase_dom"/>
</dbReference>
<dbReference type="SUPFAM" id="SSF52172">
    <property type="entry name" value="CheY-like"/>
    <property type="match status" value="1"/>
</dbReference>
<dbReference type="SMART" id="SM00388">
    <property type="entry name" value="HisKA"/>
    <property type="match status" value="1"/>
</dbReference>
<evidence type="ECO:0000259" key="12">
    <source>
        <dbReference type="PROSITE" id="PS50113"/>
    </source>
</evidence>
<dbReference type="GO" id="GO:0005886">
    <property type="term" value="C:plasma membrane"/>
    <property type="evidence" value="ECO:0007669"/>
    <property type="project" value="TreeGrafter"/>
</dbReference>
<dbReference type="CDD" id="cd00130">
    <property type="entry name" value="PAS"/>
    <property type="match status" value="1"/>
</dbReference>
<dbReference type="InterPro" id="IPR000700">
    <property type="entry name" value="PAS-assoc_C"/>
</dbReference>
<dbReference type="InterPro" id="IPR004358">
    <property type="entry name" value="Sig_transdc_His_kin-like_C"/>
</dbReference>
<dbReference type="PROSITE" id="PS50885">
    <property type="entry name" value="HAMP"/>
    <property type="match status" value="1"/>
</dbReference>
<feature type="domain" description="PAC" evidence="12">
    <location>
        <begin position="373"/>
        <end position="426"/>
    </location>
</feature>
<dbReference type="InterPro" id="IPR036097">
    <property type="entry name" value="HisK_dim/P_sf"/>
</dbReference>
<feature type="transmembrane region" description="Helical" evidence="8">
    <location>
        <begin position="6"/>
        <end position="25"/>
    </location>
</feature>
<evidence type="ECO:0000256" key="2">
    <source>
        <dbReference type="ARBA" id="ARBA00004370"/>
    </source>
</evidence>
<feature type="transmembrane region" description="Helical" evidence="8">
    <location>
        <begin position="227"/>
        <end position="252"/>
    </location>
</feature>
<comment type="catalytic activity">
    <reaction evidence="1">
        <text>ATP + protein L-histidine = ADP + protein N-phospho-L-histidine.</text>
        <dbReference type="EC" id="2.7.13.3"/>
    </reaction>
</comment>
<evidence type="ECO:0000256" key="4">
    <source>
        <dbReference type="ARBA" id="ARBA00022553"/>
    </source>
</evidence>
<dbReference type="InterPro" id="IPR035965">
    <property type="entry name" value="PAS-like_dom_sf"/>
</dbReference>
<dbReference type="Gene3D" id="3.40.50.2300">
    <property type="match status" value="1"/>
</dbReference>
<dbReference type="PANTHER" id="PTHR43047">
    <property type="entry name" value="TWO-COMPONENT HISTIDINE PROTEIN KINASE"/>
    <property type="match status" value="1"/>
</dbReference>
<evidence type="ECO:0000256" key="5">
    <source>
        <dbReference type="ARBA" id="ARBA00022679"/>
    </source>
</evidence>
<dbReference type="SMART" id="SM00387">
    <property type="entry name" value="HATPase_c"/>
    <property type="match status" value="1"/>
</dbReference>
<evidence type="ECO:0000313" key="14">
    <source>
        <dbReference type="EMBL" id="RXJ68505.1"/>
    </source>
</evidence>
<keyword evidence="5" id="KW-0808">Transferase</keyword>
<keyword evidence="8" id="KW-0812">Transmembrane</keyword>
<dbReference type="SMART" id="SM00448">
    <property type="entry name" value="REC"/>
    <property type="match status" value="1"/>
</dbReference>
<dbReference type="Gene3D" id="3.30.565.10">
    <property type="entry name" value="Histidine kinase-like ATPase, C-terminal domain"/>
    <property type="match status" value="1"/>
</dbReference>
<dbReference type="PANTHER" id="PTHR43047:SF72">
    <property type="entry name" value="OSMOSENSING HISTIDINE PROTEIN KINASE SLN1"/>
    <property type="match status" value="1"/>
</dbReference>
<dbReference type="GO" id="GO:0009927">
    <property type="term" value="F:histidine phosphotransfer kinase activity"/>
    <property type="evidence" value="ECO:0007669"/>
    <property type="project" value="TreeGrafter"/>
</dbReference>
<accession>A0A4Q0YEI1</accession>
<dbReference type="CDD" id="cd16922">
    <property type="entry name" value="HATPase_EvgS-ArcB-TorS-like"/>
    <property type="match status" value="1"/>
</dbReference>
<keyword evidence="8" id="KW-0472">Membrane</keyword>
<evidence type="ECO:0000256" key="8">
    <source>
        <dbReference type="SAM" id="Phobius"/>
    </source>
</evidence>
<evidence type="ECO:0000259" key="9">
    <source>
        <dbReference type="PROSITE" id="PS50109"/>
    </source>
</evidence>
<dbReference type="Gene3D" id="6.10.340.10">
    <property type="match status" value="1"/>
</dbReference>
<dbReference type="Gene3D" id="3.30.450.20">
    <property type="entry name" value="PAS domain"/>
    <property type="match status" value="1"/>
</dbReference>
<feature type="modified residue" description="4-aspartylphosphate" evidence="7">
    <location>
        <position position="733"/>
    </location>
</feature>
<dbReference type="Pfam" id="PF13426">
    <property type="entry name" value="PAS_9"/>
    <property type="match status" value="1"/>
</dbReference>
<dbReference type="InterPro" id="IPR000014">
    <property type="entry name" value="PAS"/>
</dbReference>
<feature type="domain" description="Response regulatory" evidence="10">
    <location>
        <begin position="684"/>
        <end position="800"/>
    </location>
</feature>
<reference evidence="14 15" key="1">
    <citation type="submission" date="2017-10" db="EMBL/GenBank/DDBJ databases">
        <title>Genomics of the genus Arcobacter.</title>
        <authorList>
            <person name="Perez-Cataluna A."/>
            <person name="Figueras M.J."/>
        </authorList>
    </citation>
    <scope>NUCLEOTIDE SEQUENCE [LARGE SCALE GENOMIC DNA]</scope>
    <source>
        <strain evidence="14 15">CECT 8993</strain>
    </source>
</reference>
<dbReference type="Pfam" id="PF00072">
    <property type="entry name" value="Response_reg"/>
    <property type="match status" value="1"/>
</dbReference>